<evidence type="ECO:0000256" key="3">
    <source>
        <dbReference type="ARBA" id="ARBA00023139"/>
    </source>
</evidence>
<dbReference type="EMBL" id="VZZJ01000009">
    <property type="protein sequence ID" value="KAB1073294.1"/>
    <property type="molecule type" value="Genomic_DNA"/>
</dbReference>
<evidence type="ECO:0000256" key="1">
    <source>
        <dbReference type="ARBA" id="ARBA00022729"/>
    </source>
</evidence>
<dbReference type="SUPFAM" id="SSF141488">
    <property type="entry name" value="YdhA-like"/>
    <property type="match status" value="1"/>
</dbReference>
<feature type="region of interest" description="Disordered" evidence="5">
    <location>
        <begin position="101"/>
        <end position="129"/>
    </location>
</feature>
<evidence type="ECO:0000259" key="6">
    <source>
        <dbReference type="Pfam" id="PF09864"/>
    </source>
</evidence>
<dbReference type="Gene3D" id="2.40.128.200">
    <property type="match status" value="1"/>
</dbReference>
<keyword evidence="8" id="KW-1185">Reference proteome</keyword>
<keyword evidence="3" id="KW-0564">Palmitate</keyword>
<name>A0A6N6MSH5_9HYPH</name>
<proteinExistence type="predicted"/>
<feature type="region of interest" description="Disordered" evidence="5">
    <location>
        <begin position="13"/>
        <end position="36"/>
    </location>
</feature>
<evidence type="ECO:0000256" key="4">
    <source>
        <dbReference type="ARBA" id="ARBA00023288"/>
    </source>
</evidence>
<gene>
    <name evidence="7" type="ORF">F6X51_12680</name>
</gene>
<dbReference type="Pfam" id="PF09864">
    <property type="entry name" value="MliC"/>
    <property type="match status" value="1"/>
</dbReference>
<dbReference type="InterPro" id="IPR036328">
    <property type="entry name" value="MliC_sf"/>
</dbReference>
<keyword evidence="4" id="KW-0449">Lipoprotein</keyword>
<dbReference type="Proteomes" id="UP000441523">
    <property type="component" value="Unassembled WGS sequence"/>
</dbReference>
<protein>
    <submittedName>
        <fullName evidence="7">Lysozyme inhibitor</fullName>
    </submittedName>
</protein>
<organism evidence="7 8">
    <name type="scientific">Methylobacterium planeticum</name>
    <dbReference type="NCBI Taxonomy" id="2615211"/>
    <lineage>
        <taxon>Bacteria</taxon>
        <taxon>Pseudomonadati</taxon>
        <taxon>Pseudomonadota</taxon>
        <taxon>Alphaproteobacteria</taxon>
        <taxon>Hyphomicrobiales</taxon>
        <taxon>Methylobacteriaceae</taxon>
        <taxon>Methylobacterium</taxon>
    </lineage>
</organism>
<sequence>MLGAVILGAGISAAQEKDGPAPGQEPETALSRAAEPEEATIRRVVFLCPRDKLLTVEFLNAEPGKPAVVHPPDGPAITLALQPSGSGFRYADATRELRGKGRDVTWTDAGTPPVVCTERIAPPGGTEPN</sequence>
<accession>A0A6N6MSH5</accession>
<dbReference type="AlphaFoldDB" id="A0A6N6MSH5"/>
<feature type="domain" description="C-type lysozyme inhibitor" evidence="6">
    <location>
        <begin position="46"/>
        <end position="112"/>
    </location>
</feature>
<comment type="caution">
    <text evidence="7">The sequence shown here is derived from an EMBL/GenBank/DDBJ whole genome shotgun (WGS) entry which is preliminary data.</text>
</comment>
<keyword evidence="1" id="KW-0732">Signal</keyword>
<dbReference type="InterPro" id="IPR018660">
    <property type="entry name" value="MliC"/>
</dbReference>
<evidence type="ECO:0000256" key="5">
    <source>
        <dbReference type="SAM" id="MobiDB-lite"/>
    </source>
</evidence>
<keyword evidence="2" id="KW-0472">Membrane</keyword>
<evidence type="ECO:0000256" key="2">
    <source>
        <dbReference type="ARBA" id="ARBA00023136"/>
    </source>
</evidence>
<evidence type="ECO:0000313" key="7">
    <source>
        <dbReference type="EMBL" id="KAB1073294.1"/>
    </source>
</evidence>
<reference evidence="7 8" key="1">
    <citation type="submission" date="2019-09" db="EMBL/GenBank/DDBJ databases">
        <title>YIM 132548 draft genome.</title>
        <authorList>
            <person name="Jiang L."/>
        </authorList>
    </citation>
    <scope>NUCLEOTIDE SEQUENCE [LARGE SCALE GENOMIC DNA]</scope>
    <source>
        <strain evidence="7 8">YIM 132548</strain>
    </source>
</reference>
<evidence type="ECO:0000313" key="8">
    <source>
        <dbReference type="Proteomes" id="UP000441523"/>
    </source>
</evidence>